<dbReference type="PANTHER" id="PTHR33525:SF3">
    <property type="entry name" value="RIBONUCLEASE Y"/>
    <property type="match status" value="1"/>
</dbReference>
<dbReference type="Gene3D" id="1.10.3210.10">
    <property type="entry name" value="Hypothetical protein af1432"/>
    <property type="match status" value="1"/>
</dbReference>
<dbReference type="InterPro" id="IPR052340">
    <property type="entry name" value="RNase_Y/CdgJ"/>
</dbReference>
<name>A0AAD0PVP3_PSEAV</name>
<dbReference type="SUPFAM" id="SSF55826">
    <property type="entry name" value="YbaK/ProRS associated domain"/>
    <property type="match status" value="1"/>
</dbReference>
<protein>
    <submittedName>
        <fullName evidence="2">HDOD domain-containing protein</fullName>
    </submittedName>
</protein>
<dbReference type="GO" id="GO:0002161">
    <property type="term" value="F:aminoacyl-tRNA deacylase activity"/>
    <property type="evidence" value="ECO:0007669"/>
    <property type="project" value="InterPro"/>
</dbReference>
<dbReference type="RefSeq" id="WP_005742241.1">
    <property type="nucleotide sequence ID" value="NZ_CP031226.1"/>
</dbReference>
<dbReference type="SUPFAM" id="SSF109604">
    <property type="entry name" value="HD-domain/PDEase-like"/>
    <property type="match status" value="1"/>
</dbReference>
<evidence type="ECO:0000259" key="1">
    <source>
        <dbReference type="PROSITE" id="PS51833"/>
    </source>
</evidence>
<dbReference type="PROSITE" id="PS51833">
    <property type="entry name" value="HDOD"/>
    <property type="match status" value="1"/>
</dbReference>
<accession>A0AAD0PVP3</accession>
<dbReference type="InterPro" id="IPR013976">
    <property type="entry name" value="HDOD"/>
</dbReference>
<dbReference type="PANTHER" id="PTHR33525">
    <property type="match status" value="1"/>
</dbReference>
<dbReference type="InterPro" id="IPR036754">
    <property type="entry name" value="YbaK/aa-tRNA-synt-asso_dom_sf"/>
</dbReference>
<reference evidence="2 3" key="1">
    <citation type="journal article" date="2011" name="PLoS Pathog.">
        <title>Dynamic evolution of pathogenicity revealed by sequencing and comparative genomics of 19 Pseudomonas syringae isolates.</title>
        <authorList>
            <person name="Baltrus D.A."/>
            <person name="Nishimura M.T."/>
            <person name="Romanchuk A."/>
            <person name="Chang J.H."/>
            <person name="Mukhtar M.S."/>
            <person name="Cherkis K."/>
            <person name="Roach J."/>
            <person name="Grant S.R."/>
            <person name="Jones C.D."/>
            <person name="Dangl J.L."/>
        </authorList>
    </citation>
    <scope>NUCLEOTIDE SEQUENCE [LARGE SCALE GENOMIC DNA]</scope>
    <source>
        <strain evidence="2 3">M301315</strain>
    </source>
</reference>
<keyword evidence="2" id="KW-0614">Plasmid</keyword>
<proteinExistence type="predicted"/>
<dbReference type="Proteomes" id="UP000006426">
    <property type="component" value="Plasmid pmppla107"/>
</dbReference>
<evidence type="ECO:0000313" key="2">
    <source>
        <dbReference type="EMBL" id="AXH59549.1"/>
    </source>
</evidence>
<dbReference type="AlphaFoldDB" id="A0AAD0PVP3"/>
<geneLocation type="plasmid" evidence="3">
    <name>pmppla107</name>
</geneLocation>
<sequence>MHTLDLILTQNAVPFTELPKGLPRPPHGHPVSPYIVKAEGSPAIVLLGQNAYLTPGNYPEIIKDFAVYDRSTIAALLELGQLECMTILNQDICVYIDETLLEMEFIVVPTGKLGYFISIAIEDFKKFLGDKLIPTQFTNTRVSHEDAWNIGVYNEKRIDQLIGQDSQIPPFPETARRIIELFQRRDSFDMGELVTVIEQDAPISAQTISWANAAASGSAGKPIYSVRGAISRLGVNKTMQYAMQSSVSNSFRVAPDLANMLEDACFNSLMSAYGAGQVHREAGGESPQSAYLVGLMHNLGELLLMHVLPEQSQRFVQLHQMNPHLSRESLSSEVFMISFASATHLLMKAWGMPDNMVDSCMALATYNDQGADCLANDVRNWQIAVGDSGIVPISFVPHGWRNLGYFPVAEEFIEKRRREIGEFRSQAAMISRRSI</sequence>
<dbReference type="Pfam" id="PF08668">
    <property type="entry name" value="HDOD"/>
    <property type="match status" value="1"/>
</dbReference>
<dbReference type="EMBL" id="CP031226">
    <property type="protein sequence ID" value="AXH59549.1"/>
    <property type="molecule type" value="Genomic_DNA"/>
</dbReference>
<dbReference type="GeneID" id="39474060"/>
<feature type="domain" description="HDOD" evidence="1">
    <location>
        <begin position="168"/>
        <end position="366"/>
    </location>
</feature>
<evidence type="ECO:0000313" key="3">
    <source>
        <dbReference type="Proteomes" id="UP000006426"/>
    </source>
</evidence>
<organism evidence="2 3">
    <name type="scientific">Pseudomonas amygdali pv. lachrymans str. M301315</name>
    <dbReference type="NCBI Taxonomy" id="629260"/>
    <lineage>
        <taxon>Bacteria</taxon>
        <taxon>Pseudomonadati</taxon>
        <taxon>Pseudomonadota</taxon>
        <taxon>Gammaproteobacteria</taxon>
        <taxon>Pseudomonadales</taxon>
        <taxon>Pseudomonadaceae</taxon>
        <taxon>Pseudomonas</taxon>
        <taxon>Pseudomonas amygdali</taxon>
    </lineage>
</organism>
<gene>
    <name evidence="2" type="ORF">PLA107_030450</name>
</gene>